<evidence type="ECO:0000313" key="4">
    <source>
        <dbReference type="Proteomes" id="UP000436522"/>
    </source>
</evidence>
<proteinExistence type="predicted"/>
<name>A0A640VYJ5_9RHOB</name>
<dbReference type="InterPro" id="IPR005181">
    <property type="entry name" value="SASA"/>
</dbReference>
<sequence>MVDFLFRNTATGELVTASGPVPFDASTVLGEGSWQVATTSPWASETLSVSSNRTTHVFLIAGQSNATSRAAFDGGADWPSNVRQWSRSPARAEAPYITDNADQTLIPAARPLDHGTQRVAGGMGWALQFSIDYLAQNPGVDLVLVPASWGGTGFSDNRWNPGDDLFQEAVARTNAVLAAHPDFIFRGILWHQGETDSGSVSASAAHAGRLDTMVAALRSAITGADDTTPFLLGGMVPSWVAGNGNRQTVQAGLEDTPNRVAYSSYVSSTGLAAFDGIHFNAASMRVLGTRYAAALAVAAQNVPSGWMISQQTILSYSAVPTPTVAGTTIT</sequence>
<dbReference type="InterPro" id="IPR052940">
    <property type="entry name" value="Carb_Esterase_6"/>
</dbReference>
<evidence type="ECO:0000256" key="1">
    <source>
        <dbReference type="ARBA" id="ARBA00022801"/>
    </source>
</evidence>
<dbReference type="Gene3D" id="3.40.50.1110">
    <property type="entry name" value="SGNH hydrolase"/>
    <property type="match status" value="1"/>
</dbReference>
<protein>
    <recommendedName>
        <fullName evidence="2">Sialate O-acetylesterase domain-containing protein</fullName>
    </recommendedName>
</protein>
<dbReference type="AlphaFoldDB" id="A0A640VYJ5"/>
<evidence type="ECO:0000313" key="3">
    <source>
        <dbReference type="EMBL" id="GFE52460.1"/>
    </source>
</evidence>
<accession>A0A640VYJ5</accession>
<dbReference type="Pfam" id="PF03629">
    <property type="entry name" value="SASA"/>
    <property type="match status" value="1"/>
</dbReference>
<comment type="caution">
    <text evidence="3">The sequence shown here is derived from an EMBL/GenBank/DDBJ whole genome shotgun (WGS) entry which is preliminary data.</text>
</comment>
<dbReference type="PANTHER" id="PTHR31988:SF19">
    <property type="entry name" value="9-O-ACETYL-N-ACETYLNEURAMINIC ACID DEACETYLASE-RELATED"/>
    <property type="match status" value="1"/>
</dbReference>
<gene>
    <name evidence="3" type="ORF">So717_42130</name>
</gene>
<dbReference type="SUPFAM" id="SSF52266">
    <property type="entry name" value="SGNH hydrolase"/>
    <property type="match status" value="1"/>
</dbReference>
<dbReference type="OrthoDB" id="7869753at2"/>
<dbReference type="EMBL" id="BLIV01000013">
    <property type="protein sequence ID" value="GFE52460.1"/>
    <property type="molecule type" value="Genomic_DNA"/>
</dbReference>
<organism evidence="3 4">
    <name type="scientific">Roseobacter cerasinus</name>
    <dbReference type="NCBI Taxonomy" id="2602289"/>
    <lineage>
        <taxon>Bacteria</taxon>
        <taxon>Pseudomonadati</taxon>
        <taxon>Pseudomonadota</taxon>
        <taxon>Alphaproteobacteria</taxon>
        <taxon>Rhodobacterales</taxon>
        <taxon>Roseobacteraceae</taxon>
        <taxon>Roseobacter</taxon>
    </lineage>
</organism>
<dbReference type="PANTHER" id="PTHR31988">
    <property type="entry name" value="ESTERASE, PUTATIVE (DUF303)-RELATED"/>
    <property type="match status" value="1"/>
</dbReference>
<evidence type="ECO:0000259" key="2">
    <source>
        <dbReference type="Pfam" id="PF03629"/>
    </source>
</evidence>
<keyword evidence="4" id="KW-1185">Reference proteome</keyword>
<dbReference type="RefSeq" id="WP_159981147.1">
    <property type="nucleotide sequence ID" value="NZ_BLIV01000013.1"/>
</dbReference>
<keyword evidence="1" id="KW-0378">Hydrolase</keyword>
<feature type="domain" description="Sialate O-acetylesterase" evidence="2">
    <location>
        <begin position="55"/>
        <end position="295"/>
    </location>
</feature>
<dbReference type="InterPro" id="IPR036514">
    <property type="entry name" value="SGNH_hydro_sf"/>
</dbReference>
<dbReference type="Proteomes" id="UP000436522">
    <property type="component" value="Unassembled WGS sequence"/>
</dbReference>
<reference evidence="3 4" key="1">
    <citation type="submission" date="2019-12" db="EMBL/GenBank/DDBJ databases">
        <title>Roseobacter cerasinus sp. nov., isolated from seawater around aquaculture.</title>
        <authorList>
            <person name="Muramatsu S."/>
            <person name="Takabe Y."/>
            <person name="Mori K."/>
            <person name="Takaichi S."/>
            <person name="Hanada S."/>
        </authorList>
    </citation>
    <scope>NUCLEOTIDE SEQUENCE [LARGE SCALE GENOMIC DNA]</scope>
    <source>
        <strain evidence="3 4">AI77</strain>
    </source>
</reference>
<dbReference type="GO" id="GO:0016788">
    <property type="term" value="F:hydrolase activity, acting on ester bonds"/>
    <property type="evidence" value="ECO:0007669"/>
    <property type="project" value="UniProtKB-ARBA"/>
</dbReference>